<name>A0A1U7JE50_9HYPH</name>
<feature type="transmembrane region" description="Helical" evidence="1">
    <location>
        <begin position="71"/>
        <end position="91"/>
    </location>
</feature>
<dbReference type="AlphaFoldDB" id="A0A1U7JE50"/>
<proteinExistence type="predicted"/>
<dbReference type="Proteomes" id="UP000185783">
    <property type="component" value="Unassembled WGS sequence"/>
</dbReference>
<comment type="caution">
    <text evidence="2">The sequence shown here is derived from an EMBL/GenBank/DDBJ whole genome shotgun (WGS) entry which is preliminary data.</text>
</comment>
<dbReference type="STRING" id="197461.A3843_14845"/>
<keyword evidence="1" id="KW-0472">Membrane</keyword>
<evidence type="ECO:0008006" key="4">
    <source>
        <dbReference type="Google" id="ProtNLM"/>
    </source>
</evidence>
<dbReference type="EMBL" id="LVVZ01000022">
    <property type="protein sequence ID" value="OKL43019.1"/>
    <property type="molecule type" value="Genomic_DNA"/>
</dbReference>
<accession>A0A1U7JE50</accession>
<keyword evidence="1" id="KW-1133">Transmembrane helix</keyword>
<protein>
    <recommendedName>
        <fullName evidence="4">DUF4405 domain-containing protein</fullName>
    </recommendedName>
</protein>
<feature type="transmembrane region" description="Helical" evidence="1">
    <location>
        <begin position="12"/>
        <end position="36"/>
    </location>
</feature>
<reference evidence="2 3" key="1">
    <citation type="submission" date="2016-03" db="EMBL/GenBank/DDBJ databases">
        <title>Genome sequence of Nesiotobacter sp. nov., a moderately halophilic alphaproteobacterium isolated from the Yellow Sea, China.</title>
        <authorList>
            <person name="Zhang G."/>
            <person name="Zhang R."/>
        </authorList>
    </citation>
    <scope>NUCLEOTIDE SEQUENCE [LARGE SCALE GENOMIC DNA]</scope>
    <source>
        <strain evidence="2 3">WB1-6</strain>
    </source>
</reference>
<organism evidence="2 3">
    <name type="scientific">Pseudovibrio exalbescens</name>
    <dbReference type="NCBI Taxonomy" id="197461"/>
    <lineage>
        <taxon>Bacteria</taxon>
        <taxon>Pseudomonadati</taxon>
        <taxon>Pseudomonadota</taxon>
        <taxon>Alphaproteobacteria</taxon>
        <taxon>Hyphomicrobiales</taxon>
        <taxon>Stappiaceae</taxon>
        <taxon>Pseudovibrio</taxon>
    </lineage>
</organism>
<evidence type="ECO:0000256" key="1">
    <source>
        <dbReference type="SAM" id="Phobius"/>
    </source>
</evidence>
<gene>
    <name evidence="2" type="ORF">A3843_14845</name>
</gene>
<sequence>MTTFFKTHGTTFTVGLFMISAASGLLLFFHVGSAIFHGMHEWLSLLLLVPVGFHIWKNWLPLKMYFRRKTILLPLAICLALGVVFAAPALLGTSASGNPVIATLNGIASSTLEQIAPIYGATPTELRERLERKGFEVTSTHQSLREIAVASGHDSGRDLIATIAFP</sequence>
<keyword evidence="1" id="KW-0812">Transmembrane</keyword>
<keyword evidence="3" id="KW-1185">Reference proteome</keyword>
<dbReference type="RefSeq" id="WP_028482808.1">
    <property type="nucleotide sequence ID" value="NZ_LVVZ01000022.1"/>
</dbReference>
<feature type="transmembrane region" description="Helical" evidence="1">
    <location>
        <begin position="42"/>
        <end position="59"/>
    </location>
</feature>
<evidence type="ECO:0000313" key="3">
    <source>
        <dbReference type="Proteomes" id="UP000185783"/>
    </source>
</evidence>
<evidence type="ECO:0000313" key="2">
    <source>
        <dbReference type="EMBL" id="OKL43019.1"/>
    </source>
</evidence>